<dbReference type="Proteomes" id="UP001165124">
    <property type="component" value="Unassembled WGS sequence"/>
</dbReference>
<dbReference type="SUPFAM" id="SSF55347">
    <property type="entry name" value="Glyceraldehyde-3-phosphate dehydrogenase-like, C-terminal domain"/>
    <property type="match status" value="1"/>
</dbReference>
<gene>
    <name evidence="5" type="ORF">Arub01_22750</name>
</gene>
<dbReference type="PANTHER" id="PTHR43708">
    <property type="entry name" value="CONSERVED EXPRESSED OXIDOREDUCTASE (EUROFUNG)"/>
    <property type="match status" value="1"/>
</dbReference>
<evidence type="ECO:0000259" key="4">
    <source>
        <dbReference type="Pfam" id="PF22725"/>
    </source>
</evidence>
<feature type="domain" description="Gfo/Idh/MocA-like oxidoreductase N-terminal" evidence="3">
    <location>
        <begin position="50"/>
        <end position="135"/>
    </location>
</feature>
<dbReference type="Gene3D" id="3.40.50.720">
    <property type="entry name" value="NAD(P)-binding Rossmann-like Domain"/>
    <property type="match status" value="1"/>
</dbReference>
<evidence type="ECO:0000313" key="6">
    <source>
        <dbReference type="Proteomes" id="UP001165124"/>
    </source>
</evidence>
<reference evidence="5" key="1">
    <citation type="submission" date="2023-02" db="EMBL/GenBank/DDBJ databases">
        <title>Actinomadura rubrobrunea NBRC 14622.</title>
        <authorList>
            <person name="Ichikawa N."/>
            <person name="Sato H."/>
            <person name="Tonouchi N."/>
        </authorList>
    </citation>
    <scope>NUCLEOTIDE SEQUENCE</scope>
    <source>
        <strain evidence="5">NBRC 14622</strain>
    </source>
</reference>
<comment type="similarity">
    <text evidence="1">Belongs to the Gfo/Idh/MocA family.</text>
</comment>
<dbReference type="AlphaFoldDB" id="A0A9W6PVM5"/>
<dbReference type="GO" id="GO:0000166">
    <property type="term" value="F:nucleotide binding"/>
    <property type="evidence" value="ECO:0007669"/>
    <property type="project" value="InterPro"/>
</dbReference>
<dbReference type="EMBL" id="BSRZ01000004">
    <property type="protein sequence ID" value="GLW64031.1"/>
    <property type="molecule type" value="Genomic_DNA"/>
</dbReference>
<evidence type="ECO:0000256" key="1">
    <source>
        <dbReference type="ARBA" id="ARBA00010928"/>
    </source>
</evidence>
<accession>A0A9W6PVM5</accession>
<dbReference type="InterPro" id="IPR051317">
    <property type="entry name" value="Gfo/Idh/MocA_oxidoreduct"/>
</dbReference>
<keyword evidence="2" id="KW-0560">Oxidoreductase</keyword>
<dbReference type="RefSeq" id="WP_067917979.1">
    <property type="nucleotide sequence ID" value="NZ_BSRZ01000004.1"/>
</dbReference>
<evidence type="ECO:0000313" key="5">
    <source>
        <dbReference type="EMBL" id="GLW64031.1"/>
    </source>
</evidence>
<dbReference type="GO" id="GO:0016491">
    <property type="term" value="F:oxidoreductase activity"/>
    <property type="evidence" value="ECO:0007669"/>
    <property type="project" value="UniProtKB-KW"/>
</dbReference>
<dbReference type="Pfam" id="PF01408">
    <property type="entry name" value="GFO_IDH_MocA"/>
    <property type="match status" value="1"/>
</dbReference>
<name>A0A9W6PVM5_9ACTN</name>
<organism evidence="5 6">
    <name type="scientific">Actinomadura rubrobrunea</name>
    <dbReference type="NCBI Taxonomy" id="115335"/>
    <lineage>
        <taxon>Bacteria</taxon>
        <taxon>Bacillati</taxon>
        <taxon>Actinomycetota</taxon>
        <taxon>Actinomycetes</taxon>
        <taxon>Streptosporangiales</taxon>
        <taxon>Thermomonosporaceae</taxon>
        <taxon>Actinomadura</taxon>
    </lineage>
</organism>
<comment type="caution">
    <text evidence="5">The sequence shown here is derived from an EMBL/GenBank/DDBJ whole genome shotgun (WGS) entry which is preliminary data.</text>
</comment>
<dbReference type="InterPro" id="IPR036291">
    <property type="entry name" value="NAD(P)-bd_dom_sf"/>
</dbReference>
<sequence length="389" mass="42804">MTARTLGVVMNGVTGRMGYRQHLLRSVLAINEAGGVPLAGGGRVTLRPILVGRSAERVRALAERHGIPDWTADLDAALADPGADIYFDAQVTSARVGAVTRAIDAGKHVYVEKPTADSLEDAVTLAKKARAAGVKNGVVQDKLFLPGLRKLKRLVDGGFFGRVLSVRGEFGYWVFEGDWQAAQRPSWNYRAEDGGGIVLDMFPHWHYVLENLFGRVQAVTARAVTHVPRRWDENGSPYDATADDAAYGIFELEGGVIAQINSSWTTRVFRDELVEFQVDGTEGSAVAGLRRCRVQHRAMTPKPVWNPDLPATEKFREQWQEVPDNEDFDNGFKVQWEMFVRHVVEDAPFPHDFASGARGVQLAEAGLLSSAEGRRVELTPVDLGEESAR</sequence>
<evidence type="ECO:0000259" key="3">
    <source>
        <dbReference type="Pfam" id="PF01408"/>
    </source>
</evidence>
<dbReference type="PANTHER" id="PTHR43708:SF5">
    <property type="entry name" value="CONSERVED EXPRESSED OXIDOREDUCTASE (EUROFUNG)-RELATED"/>
    <property type="match status" value="1"/>
</dbReference>
<dbReference type="InterPro" id="IPR055170">
    <property type="entry name" value="GFO_IDH_MocA-like_dom"/>
</dbReference>
<keyword evidence="6" id="KW-1185">Reference proteome</keyword>
<dbReference type="Gene3D" id="3.30.360.10">
    <property type="entry name" value="Dihydrodipicolinate Reductase, domain 2"/>
    <property type="match status" value="1"/>
</dbReference>
<proteinExistence type="inferred from homology"/>
<protein>
    <submittedName>
        <fullName evidence="5">Oxidoreductase</fullName>
    </submittedName>
</protein>
<dbReference type="SUPFAM" id="SSF51735">
    <property type="entry name" value="NAD(P)-binding Rossmann-fold domains"/>
    <property type="match status" value="1"/>
</dbReference>
<dbReference type="InterPro" id="IPR000683">
    <property type="entry name" value="Gfo/Idh/MocA-like_OxRdtase_N"/>
</dbReference>
<dbReference type="Pfam" id="PF22725">
    <property type="entry name" value="GFO_IDH_MocA_C3"/>
    <property type="match status" value="1"/>
</dbReference>
<evidence type="ECO:0000256" key="2">
    <source>
        <dbReference type="ARBA" id="ARBA00023002"/>
    </source>
</evidence>
<feature type="domain" description="GFO/IDH/MocA-like oxidoreductase" evidence="4">
    <location>
        <begin position="149"/>
        <end position="285"/>
    </location>
</feature>